<evidence type="ECO:0000256" key="8">
    <source>
        <dbReference type="SAM" id="Phobius"/>
    </source>
</evidence>
<sequence>MDSDLFAKLFGYFSIGCWIVVFTPQLYENYTRKNTDGVSIQFLSFWILGDILNLFGIILENLLFTMLLLALYYLFADCLLMGQVIYYRTVYPQRHIEEVVVNDYGAGGSDLVTPQHRHHHRRSSISSSSSTSSSSSSSSSNASSHISGLSHHNDYLNEHTSLLPSNINSKSRTSSTTIQQQQQSSRTRTIVRLFFASSIVSWTALMVGSALFFFGPGQHKVDMSQWHLIPQLLGWGSAILYCVSRIPQIMQNFRNESVEGLSLPMFVFSVVGNVTYCVSIVLESTDPTYLFINLPWLIGSGGTLFFDFTIFFQFYMYRQRTDLNNKTSV</sequence>
<feature type="compositionally biased region" description="Low complexity" evidence="7">
    <location>
        <begin position="124"/>
        <end position="148"/>
    </location>
</feature>
<evidence type="ECO:0000256" key="2">
    <source>
        <dbReference type="ARBA" id="ARBA00022692"/>
    </source>
</evidence>
<feature type="transmembrane region" description="Helical" evidence="8">
    <location>
        <begin position="226"/>
        <end position="243"/>
    </location>
</feature>
<keyword evidence="4 8" id="KW-0472">Membrane</keyword>
<dbReference type="FunFam" id="1.20.1280.290:FF:000012">
    <property type="entry name" value="Vacuolar membrane PQ loop repeat protein"/>
    <property type="match status" value="1"/>
</dbReference>
<evidence type="ECO:0000256" key="6">
    <source>
        <dbReference type="ARBA" id="ARBA00050768"/>
    </source>
</evidence>
<evidence type="ECO:0000256" key="1">
    <source>
        <dbReference type="ARBA" id="ARBA00004141"/>
    </source>
</evidence>
<keyword evidence="2 8" id="KW-0812">Transmembrane</keyword>
<comment type="catalytic activity">
    <reaction evidence="6">
        <text>L-histidine(out) + L-arginine(in) = L-histidine(in) + L-arginine(out)</text>
        <dbReference type="Rhea" id="RHEA:71063"/>
        <dbReference type="ChEBI" id="CHEBI:32682"/>
        <dbReference type="ChEBI" id="CHEBI:57595"/>
    </reaction>
</comment>
<dbReference type="PANTHER" id="PTHR16201">
    <property type="entry name" value="SEVEN TRANSMEMBRANE PROTEIN 1-RELATED"/>
    <property type="match status" value="1"/>
</dbReference>
<feature type="transmembrane region" description="Helical" evidence="8">
    <location>
        <begin position="294"/>
        <end position="317"/>
    </location>
</feature>
<dbReference type="FunFam" id="1.20.1280.290:FF:000009">
    <property type="entry name" value="PQ loop repeat family protein"/>
    <property type="match status" value="1"/>
</dbReference>
<comment type="similarity">
    <text evidence="5">Belongs to the laat-1 family.</text>
</comment>
<evidence type="ECO:0000256" key="4">
    <source>
        <dbReference type="ARBA" id="ARBA00023136"/>
    </source>
</evidence>
<accession>A0A8H4BPZ5</accession>
<feature type="transmembrane region" description="Helical" evidence="8">
    <location>
        <begin position="263"/>
        <end position="282"/>
    </location>
</feature>
<dbReference type="EMBL" id="JAAECE010000001">
    <property type="protein sequence ID" value="KAF1806427.1"/>
    <property type="molecule type" value="Genomic_DNA"/>
</dbReference>
<dbReference type="GO" id="GO:0098852">
    <property type="term" value="C:lytic vacuole membrane"/>
    <property type="evidence" value="ECO:0007669"/>
    <property type="project" value="UniProtKB-ARBA"/>
</dbReference>
<reference evidence="9 10" key="1">
    <citation type="submission" date="2019-09" db="EMBL/GenBank/DDBJ databases">
        <authorList>
            <consortium name="DOE Joint Genome Institute"/>
            <person name="Mondo S.J."/>
            <person name="Navarro-Mendoza M.I."/>
            <person name="Perez-Arques C."/>
            <person name="Panchal S."/>
            <person name="Nicolas F.E."/>
            <person name="Ganguly P."/>
            <person name="Pangilinan J."/>
            <person name="Grigoriev I."/>
            <person name="Heitman J."/>
            <person name="Sanya K."/>
            <person name="Garre V."/>
        </authorList>
    </citation>
    <scope>NUCLEOTIDE SEQUENCE [LARGE SCALE GENOMIC DNA]</scope>
    <source>
        <strain evidence="9 10">MU402</strain>
    </source>
</reference>
<feature type="transmembrane region" description="Helical" evidence="8">
    <location>
        <begin position="6"/>
        <end position="27"/>
    </location>
</feature>
<feature type="region of interest" description="Disordered" evidence="7">
    <location>
        <begin position="112"/>
        <end position="148"/>
    </location>
</feature>
<keyword evidence="3 8" id="KW-1133">Transmembrane helix</keyword>
<dbReference type="AlphaFoldDB" id="A0A8H4BPZ5"/>
<evidence type="ECO:0000256" key="5">
    <source>
        <dbReference type="ARBA" id="ARBA00038039"/>
    </source>
</evidence>
<feature type="transmembrane region" description="Helical" evidence="8">
    <location>
        <begin position="193"/>
        <end position="214"/>
    </location>
</feature>
<dbReference type="GO" id="GO:0034486">
    <property type="term" value="P:vacuolar transmembrane transport"/>
    <property type="evidence" value="ECO:0007669"/>
    <property type="project" value="UniProtKB-ARBA"/>
</dbReference>
<dbReference type="Proteomes" id="UP000469890">
    <property type="component" value="Unassembled WGS sequence"/>
</dbReference>
<dbReference type="Gene3D" id="1.20.1280.290">
    <property type="match status" value="2"/>
</dbReference>
<name>A0A8H4BPZ5_MUCCL</name>
<dbReference type="Pfam" id="PF04193">
    <property type="entry name" value="PQ-loop"/>
    <property type="match status" value="2"/>
</dbReference>
<dbReference type="GO" id="GO:0015174">
    <property type="term" value="F:basic amino acid transmembrane transporter activity"/>
    <property type="evidence" value="ECO:0007669"/>
    <property type="project" value="UniProtKB-ARBA"/>
</dbReference>
<evidence type="ECO:0000313" key="9">
    <source>
        <dbReference type="EMBL" id="KAF1806427.1"/>
    </source>
</evidence>
<evidence type="ECO:0000256" key="3">
    <source>
        <dbReference type="ARBA" id="ARBA00022989"/>
    </source>
</evidence>
<dbReference type="InterPro" id="IPR051415">
    <property type="entry name" value="LAAT-1"/>
</dbReference>
<dbReference type="PANTHER" id="PTHR16201:SF44">
    <property type="entry name" value="SEVEN TRANSMEMBRANE PROTEIN 1"/>
    <property type="match status" value="1"/>
</dbReference>
<comment type="subcellular location">
    <subcellularLocation>
        <location evidence="1">Membrane</location>
        <topology evidence="1">Multi-pass membrane protein</topology>
    </subcellularLocation>
</comment>
<evidence type="ECO:0000256" key="7">
    <source>
        <dbReference type="SAM" id="MobiDB-lite"/>
    </source>
</evidence>
<comment type="caution">
    <text evidence="9">The sequence shown here is derived from an EMBL/GenBank/DDBJ whole genome shotgun (WGS) entry which is preliminary data.</text>
</comment>
<dbReference type="SMART" id="SM00679">
    <property type="entry name" value="CTNS"/>
    <property type="match status" value="2"/>
</dbReference>
<evidence type="ECO:0000313" key="10">
    <source>
        <dbReference type="Proteomes" id="UP000469890"/>
    </source>
</evidence>
<proteinExistence type="inferred from homology"/>
<gene>
    <name evidence="9" type="ORF">FB192DRAFT_1350449</name>
</gene>
<organism evidence="9 10">
    <name type="scientific">Mucor circinelloides f. lusitanicus</name>
    <name type="common">Mucor racemosus var. lusitanicus</name>
    <dbReference type="NCBI Taxonomy" id="29924"/>
    <lineage>
        <taxon>Eukaryota</taxon>
        <taxon>Fungi</taxon>
        <taxon>Fungi incertae sedis</taxon>
        <taxon>Mucoromycota</taxon>
        <taxon>Mucoromycotina</taxon>
        <taxon>Mucoromycetes</taxon>
        <taxon>Mucorales</taxon>
        <taxon>Mucorineae</taxon>
        <taxon>Mucoraceae</taxon>
        <taxon>Mucor</taxon>
    </lineage>
</organism>
<protein>
    <submittedName>
        <fullName evidence="9">PQ loop repeat-domain-containing protein</fullName>
    </submittedName>
</protein>
<dbReference type="InterPro" id="IPR006603">
    <property type="entry name" value="PQ-loop_rpt"/>
</dbReference>
<feature type="transmembrane region" description="Helical" evidence="8">
    <location>
        <begin position="64"/>
        <end position="87"/>
    </location>
</feature>
<feature type="transmembrane region" description="Helical" evidence="8">
    <location>
        <begin position="39"/>
        <end position="58"/>
    </location>
</feature>